<accession>A0ABT1LH36</accession>
<dbReference type="EMBL" id="JANCLU010000028">
    <property type="protein sequence ID" value="MCP8940817.1"/>
    <property type="molecule type" value="Genomic_DNA"/>
</dbReference>
<keyword evidence="2" id="KW-1185">Reference proteome</keyword>
<reference evidence="1 2" key="1">
    <citation type="submission" date="2022-07" db="EMBL/GenBank/DDBJ databases">
        <authorList>
            <person name="Li W.-J."/>
            <person name="Deng Q.-Q."/>
        </authorList>
    </citation>
    <scope>NUCLEOTIDE SEQUENCE [LARGE SCALE GENOMIC DNA]</scope>
    <source>
        <strain evidence="1 2">SYSU M60028</strain>
    </source>
</reference>
<evidence type="ECO:0000313" key="2">
    <source>
        <dbReference type="Proteomes" id="UP001205890"/>
    </source>
</evidence>
<dbReference type="Proteomes" id="UP001205890">
    <property type="component" value="Unassembled WGS sequence"/>
</dbReference>
<feature type="non-terminal residue" evidence="1">
    <location>
        <position position="79"/>
    </location>
</feature>
<protein>
    <submittedName>
        <fullName evidence="1">Uncharacterized protein</fullName>
    </submittedName>
</protein>
<sequence length="79" mass="8199">MNPLDSAETIDGLRVWRAADGQSWLFLPAVPEPMLGGDGRPQVSLIAAGETGFLSVGARLAASDERVAGVARQLAARAP</sequence>
<organism evidence="1 2">
    <name type="scientific">Alsobacter ponti</name>
    <dbReference type="NCBI Taxonomy" id="2962936"/>
    <lineage>
        <taxon>Bacteria</taxon>
        <taxon>Pseudomonadati</taxon>
        <taxon>Pseudomonadota</taxon>
        <taxon>Alphaproteobacteria</taxon>
        <taxon>Hyphomicrobiales</taxon>
        <taxon>Alsobacteraceae</taxon>
        <taxon>Alsobacter</taxon>
    </lineage>
</organism>
<evidence type="ECO:0000313" key="1">
    <source>
        <dbReference type="EMBL" id="MCP8940817.1"/>
    </source>
</evidence>
<gene>
    <name evidence="1" type="ORF">NK718_20010</name>
</gene>
<name>A0ABT1LH36_9HYPH</name>
<dbReference type="RefSeq" id="WP_254746004.1">
    <property type="nucleotide sequence ID" value="NZ_JANCLU010000028.1"/>
</dbReference>
<proteinExistence type="predicted"/>
<comment type="caution">
    <text evidence="1">The sequence shown here is derived from an EMBL/GenBank/DDBJ whole genome shotgun (WGS) entry which is preliminary data.</text>
</comment>